<keyword evidence="2" id="KW-0677">Repeat</keyword>
<dbReference type="InterPro" id="IPR058056">
    <property type="entry name" value="WH_TANC1/2"/>
</dbReference>
<dbReference type="PANTHER" id="PTHR24198">
    <property type="entry name" value="ANKYRIN REPEAT AND PROTEIN KINASE DOMAIN-CONTAINING PROTEIN"/>
    <property type="match status" value="1"/>
</dbReference>
<evidence type="ECO:0000259" key="6">
    <source>
        <dbReference type="Pfam" id="PF24883"/>
    </source>
</evidence>
<dbReference type="Pfam" id="PF12796">
    <property type="entry name" value="Ank_2"/>
    <property type="match status" value="4"/>
</dbReference>
<dbReference type="InterPro" id="IPR036770">
    <property type="entry name" value="Ankyrin_rpt-contain_sf"/>
</dbReference>
<keyword evidence="3 4" id="KW-0040">ANK repeat</keyword>
<dbReference type="GeneID" id="110078101"/>
<feature type="repeat" description="ANK" evidence="4">
    <location>
        <begin position="972"/>
        <end position="1004"/>
    </location>
</feature>
<feature type="domain" description="TANC1/2-like winged helix" evidence="8">
    <location>
        <begin position="301"/>
        <end position="423"/>
    </location>
</feature>
<organism evidence="9 10">
    <name type="scientific">Pogona vitticeps</name>
    <name type="common">central bearded dragon</name>
    <dbReference type="NCBI Taxonomy" id="103695"/>
    <lineage>
        <taxon>Eukaryota</taxon>
        <taxon>Metazoa</taxon>
        <taxon>Chordata</taxon>
        <taxon>Craniata</taxon>
        <taxon>Vertebrata</taxon>
        <taxon>Euteleostomi</taxon>
        <taxon>Lepidosauria</taxon>
        <taxon>Squamata</taxon>
        <taxon>Bifurcata</taxon>
        <taxon>Unidentata</taxon>
        <taxon>Episquamata</taxon>
        <taxon>Toxicofera</taxon>
        <taxon>Iguania</taxon>
        <taxon>Acrodonta</taxon>
        <taxon>Agamidae</taxon>
        <taxon>Amphibolurinae</taxon>
        <taxon>Pogona</taxon>
    </lineage>
</organism>
<feature type="compositionally biased region" description="Low complexity" evidence="5">
    <location>
        <begin position="1107"/>
        <end position="1120"/>
    </location>
</feature>
<dbReference type="Pfam" id="PF24883">
    <property type="entry name" value="NPHP3_N"/>
    <property type="match status" value="1"/>
</dbReference>
<feature type="repeat" description="ANK" evidence="4">
    <location>
        <begin position="906"/>
        <end position="938"/>
    </location>
</feature>
<feature type="compositionally biased region" description="Polar residues" evidence="5">
    <location>
        <begin position="1088"/>
        <end position="1097"/>
    </location>
</feature>
<dbReference type="InterPro" id="IPR056884">
    <property type="entry name" value="NPHP3-like_N"/>
</dbReference>
<dbReference type="InterPro" id="IPR058018">
    <property type="entry name" value="AAA_lid_TANC1/2"/>
</dbReference>
<dbReference type="Pfam" id="PF13637">
    <property type="entry name" value="Ank_4"/>
    <property type="match status" value="2"/>
</dbReference>
<feature type="repeat" description="ANK" evidence="4">
    <location>
        <begin position="840"/>
        <end position="872"/>
    </location>
</feature>
<feature type="region of interest" description="Disordered" evidence="5">
    <location>
        <begin position="1062"/>
        <end position="1120"/>
    </location>
</feature>
<gene>
    <name evidence="10" type="primary">LOC110078101</name>
</gene>
<feature type="repeat" description="ANK" evidence="4">
    <location>
        <begin position="741"/>
        <end position="773"/>
    </location>
</feature>
<feature type="domain" description="Nephrocystin 3-like N-terminal" evidence="6">
    <location>
        <begin position="34"/>
        <end position="158"/>
    </location>
</feature>
<feature type="repeat" description="ANK" evidence="4">
    <location>
        <begin position="873"/>
        <end position="905"/>
    </location>
</feature>
<evidence type="ECO:0008006" key="11">
    <source>
        <dbReference type="Google" id="ProtNLM"/>
    </source>
</evidence>
<feature type="compositionally biased region" description="Low complexity" evidence="5">
    <location>
        <begin position="1072"/>
        <end position="1086"/>
    </location>
</feature>
<dbReference type="RefSeq" id="XP_072849430.1">
    <property type="nucleotide sequence ID" value="XM_072993329.1"/>
</dbReference>
<dbReference type="Pfam" id="PF25521">
    <property type="entry name" value="WHD_TANC1"/>
    <property type="match status" value="1"/>
</dbReference>
<feature type="repeat" description="ANK" evidence="4">
    <location>
        <begin position="505"/>
        <end position="537"/>
    </location>
</feature>
<protein>
    <recommendedName>
        <fullName evidence="11">Ankyrin repeat domain-containing protein 50-like</fullName>
    </recommendedName>
</protein>
<evidence type="ECO:0000313" key="9">
    <source>
        <dbReference type="Proteomes" id="UP001652642"/>
    </source>
</evidence>
<dbReference type="Pfam" id="PF00023">
    <property type="entry name" value="Ank"/>
    <property type="match status" value="1"/>
</dbReference>
<evidence type="ECO:0000256" key="5">
    <source>
        <dbReference type="SAM" id="MobiDB-lite"/>
    </source>
</evidence>
<feature type="repeat" description="ANK" evidence="4">
    <location>
        <begin position="670"/>
        <end position="707"/>
    </location>
</feature>
<evidence type="ECO:0000256" key="4">
    <source>
        <dbReference type="PROSITE-ProRule" id="PRU00023"/>
    </source>
</evidence>
<feature type="repeat" description="ANK" evidence="4">
    <location>
        <begin position="774"/>
        <end position="806"/>
    </location>
</feature>
<dbReference type="Pfam" id="PF25520">
    <property type="entry name" value="AAA_lid_TANC1"/>
    <property type="match status" value="1"/>
</dbReference>
<dbReference type="SMART" id="SM00248">
    <property type="entry name" value="ANK"/>
    <property type="match status" value="17"/>
</dbReference>
<keyword evidence="9" id="KW-1185">Reference proteome</keyword>
<dbReference type="Gene3D" id="1.25.40.20">
    <property type="entry name" value="Ankyrin repeat-containing domain"/>
    <property type="match status" value="4"/>
</dbReference>
<evidence type="ECO:0000256" key="3">
    <source>
        <dbReference type="ARBA" id="ARBA00023043"/>
    </source>
</evidence>
<feature type="repeat" description="ANK" evidence="4">
    <location>
        <begin position="807"/>
        <end position="839"/>
    </location>
</feature>
<dbReference type="SUPFAM" id="SSF48403">
    <property type="entry name" value="Ankyrin repeat"/>
    <property type="match status" value="2"/>
</dbReference>
<evidence type="ECO:0000259" key="7">
    <source>
        <dbReference type="Pfam" id="PF25520"/>
    </source>
</evidence>
<dbReference type="InterPro" id="IPR002110">
    <property type="entry name" value="Ankyrin_rpt"/>
</dbReference>
<reference evidence="10" key="1">
    <citation type="submission" date="2025-08" db="UniProtKB">
        <authorList>
            <consortium name="RefSeq"/>
        </authorList>
    </citation>
    <scope>IDENTIFICATION</scope>
</reference>
<feature type="domain" description="TANC1/2-like AAA+ ATPase lid" evidence="7">
    <location>
        <begin position="217"/>
        <end position="300"/>
    </location>
</feature>
<proteinExistence type="predicted"/>
<feature type="repeat" description="ANK" evidence="4">
    <location>
        <begin position="637"/>
        <end position="669"/>
    </location>
</feature>
<feature type="repeat" description="ANK" evidence="4">
    <location>
        <begin position="939"/>
        <end position="971"/>
    </location>
</feature>
<feature type="repeat" description="ANK" evidence="4">
    <location>
        <begin position="1005"/>
        <end position="1037"/>
    </location>
</feature>
<feature type="repeat" description="ANK" evidence="4">
    <location>
        <begin position="604"/>
        <end position="636"/>
    </location>
</feature>
<dbReference type="PRINTS" id="PR01415">
    <property type="entry name" value="ANKYRIN"/>
</dbReference>
<feature type="repeat" description="ANK" evidence="4">
    <location>
        <begin position="571"/>
        <end position="603"/>
    </location>
</feature>
<dbReference type="InterPro" id="IPR027417">
    <property type="entry name" value="P-loop_NTPase"/>
</dbReference>
<dbReference type="SUPFAM" id="SSF52540">
    <property type="entry name" value="P-loop containing nucleoside triphosphate hydrolases"/>
    <property type="match status" value="1"/>
</dbReference>
<evidence type="ECO:0000313" key="10">
    <source>
        <dbReference type="RefSeq" id="XP_072849430.1"/>
    </source>
</evidence>
<name>A0ABM5FVJ7_9SAUR</name>
<dbReference type="Proteomes" id="UP001652642">
    <property type="component" value="Chromosome 3"/>
</dbReference>
<accession>A0ABM5FVJ7</accession>
<feature type="repeat" description="ANK" evidence="4">
    <location>
        <begin position="1038"/>
        <end position="1063"/>
    </location>
</feature>
<dbReference type="PANTHER" id="PTHR24198:SF165">
    <property type="entry name" value="ANKYRIN REPEAT-CONTAINING PROTEIN-RELATED"/>
    <property type="match status" value="1"/>
</dbReference>
<dbReference type="PROSITE" id="PS50297">
    <property type="entry name" value="ANK_REP_REGION"/>
    <property type="match status" value="15"/>
</dbReference>
<evidence type="ECO:0000256" key="1">
    <source>
        <dbReference type="ARBA" id="ARBA00022553"/>
    </source>
</evidence>
<dbReference type="PROSITE" id="PS50088">
    <property type="entry name" value="ANK_REPEAT"/>
    <property type="match status" value="17"/>
</dbReference>
<feature type="repeat" description="ANK" evidence="4">
    <location>
        <begin position="538"/>
        <end position="570"/>
    </location>
</feature>
<evidence type="ECO:0000259" key="8">
    <source>
        <dbReference type="Pfam" id="PF25521"/>
    </source>
</evidence>
<evidence type="ECO:0000256" key="2">
    <source>
        <dbReference type="ARBA" id="ARBA00022737"/>
    </source>
</evidence>
<keyword evidence="1" id="KW-0597">Phosphoprotein</keyword>
<sequence>MEPASSLLRGKAFYCREWALGRLALSLEGGGGVLITGGPGSGKTALCTEALWPTSEVGRRVELGEAALAWHFCQSHDATTCSPCGFLLRLVAQIEHCPLLPGYRERLSRSDARRALETSDCKKDPDEAFRRAVLLPLLDLPPPPKPLLMVVDALDAGKSNRGEDRAPPPGPSQTIAQLLGSHLQLLPPWLLLVCTARSHSKGVLGLFPGFQRLCLDDLRREPVVCDVQQYILARLDREEALRRHLTRDTAEALSQLHIKSNGCLLYLERVLDGVAGELVTLREVRHIPGTLYGLYLWLCQRLFPGREFDRVRPLLEALLAAPRPLPPEQLHAALWTRQPVSWAAFEDLLSALGALLQKGPGGACLLFHASFAEWLCDVKHCTQKYLCRPSRGHALLAMSASCRAPSLSPEEVHELARHLLLAELGMEPWQLALWLVWCGAPVERCLESDETPLPVEPPVLELLLLAGARIGHQGPGPSLRHALEHEDSVRLLLENGASVNQRDTNGRTLLASAAHSGNHEVVALLLARRAKTELPDRHGQTPLTLAARQGHTKVLLCLLAHGANVDRPDREGWTGLRAAAWGGHSEAVGVLLRAGANVDGADAEGRTALRAAAWGGHEDIVATLLEHGADVNRADTEGRTALIAAAYMGHREIVALLLAHGAHVDHTDVDGRTALSVAALCVPASRGYAKVVELLLDYGASPGHADRDGMTPLLVAAYEGHVDVVELLLDAGADVDEADGTGCTSLLAAASMGHRAVVDTLLLWGASIDVLDSEGRTALGVAAGQGSEAVVRALLERGLDENHRDGLGWTPLHLAAWQGHARTCATLLEAGARVVETNRDGRVPMMLAAQEGHTDVVRLLCERGSPLDHQGYDGLSALSLATLGNHRSTAELLLRQGAEVNLCDAEGRPLLYLLLLEGRTEMAELLLEAGASLEGRDSQGRTALHVTCWQGQVEATRLLLSYGADVDSPDREGRSPLHLASWQGDPRIASLLLERGARSDHTCHQGATALAVAAQEGQTEVVRVLLDHGANPNVLDRAGRTPMRMAARQGHQAVLRLLEGFGAPSPAPASPPRGSASSLASSPVTPGKQGSSPSASLDSVGGERCKSQVSSHCSSSGATSSTFHSLATAQTVPIDSLSFAQQIQQHSLPRRRQAALATGHPSAAQEKLCAGPGPPPAPSLDLLDPHLHLKAAIKLQFEGPTCGYEYKQETPL</sequence>
<feature type="repeat" description="ANK" evidence="4">
    <location>
        <begin position="708"/>
        <end position="740"/>
    </location>
</feature>